<dbReference type="GO" id="GO:0016491">
    <property type="term" value="F:oxidoreductase activity"/>
    <property type="evidence" value="ECO:0007669"/>
    <property type="project" value="UniProtKB-KW"/>
</dbReference>
<dbReference type="InterPro" id="IPR001455">
    <property type="entry name" value="TusA-like"/>
</dbReference>
<dbReference type="PANTHER" id="PTHR43429:SF1">
    <property type="entry name" value="NAD(P)H SULFUR OXIDOREDUCTASE (COA-DEPENDENT)"/>
    <property type="match status" value="1"/>
</dbReference>
<dbReference type="SUPFAM" id="SSF52821">
    <property type="entry name" value="Rhodanese/Cell cycle control phosphatase"/>
    <property type="match status" value="1"/>
</dbReference>
<dbReference type="InterPro" id="IPR036188">
    <property type="entry name" value="FAD/NAD-bd_sf"/>
</dbReference>
<dbReference type="AlphaFoldDB" id="A0AAE3VG96"/>
<dbReference type="Pfam" id="PF01206">
    <property type="entry name" value="TusA"/>
    <property type="match status" value="1"/>
</dbReference>
<protein>
    <submittedName>
        <fullName evidence="9">NADPH-dependent 2,4-dienoyl-CoA reductase/sulfur reductase-like enzyme/peroxiredoxin family protein/rhodanese-related sulfurtransferase/TusA-related sulfurtransferase</fullName>
    </submittedName>
</protein>
<feature type="region of interest" description="Disordered" evidence="7">
    <location>
        <begin position="545"/>
        <end position="569"/>
    </location>
</feature>
<dbReference type="InterPro" id="IPR004099">
    <property type="entry name" value="Pyr_nucl-diS_OxRdtase_dimer"/>
</dbReference>
<sequence>MKVIIVGGVAAGAGTAARLRRLDEKAEIILIERGEFISYANCGLPYHLGGVIPERESLLVSTKDKFAARFNVTVRTESEVIAIDPKGHKVTIRHNVNDQYDESYDKLVIATGSSPIMAPIPGIDDPRVMRLWSIPDMDAIDLHIKAGAKRAVVVGAGFIGLETAENLLERDMDVTVVELLDQVLPTIDKEMSTPLAQELSRHGITLKLGKKVNAIDKQSDSLAVVLDGDEKLPADLVIMSIGVKPNSELAKAAGLELGPRGHIVVNDQLQTSDPDIYAAGDAVEVMDPITGGKTAVPLAGPANKQARIVADNIVGRPSRYLGSYGASILKLGSLAAASIGITERRLKQLKLDYQKIYLHPSSSASYYPGGSPLSMKLLFAPDGKIFGAQIVGNNGVDKRIDVIATAMMNGMTAPELAAIELSYAPPFNSAKDPVNFAGMIAENVLNGDSQLAHVDDLPADTTIIDVRESAEHELGAIPNSINIPLASLRERLGELDKNKPYITSCQSGLRGYLAERIMRQNGFTVRNLSGAYLTWKHFNPEPFMPAERKTKTAPPASPQAAPTATATAPAPAAEPVAVLDVRALACPGPVVKLKTKMNEINPGDSVSLLAPLSFTPDLQSWLKSTGNELVSLNETPQHLEAVVRKAGATPPATTAPACSTAAPASNAVPLGASAGHSAAIVLFSNDLDKAMAALIIACGMAAAGAKTGIFFTFWGLSVLRKEQPPAVKKSFMSQMFGWMLPKGANKLTLSKMNMGGMGTVMMKQVMAQQNVTTLPELIKQARELGVKFIACEMAMGVMGITRDELIDIDEVAGVASFVDMAKNSNNTLFI</sequence>
<comment type="similarity">
    <text evidence="2">Belongs to the class-III pyridine nucleotide-disulfide oxidoreductase family.</text>
</comment>
<feature type="domain" description="Rhodanese" evidence="8">
    <location>
        <begin position="457"/>
        <end position="544"/>
    </location>
</feature>
<keyword evidence="4" id="KW-0274">FAD</keyword>
<dbReference type="InterPro" id="IPR023753">
    <property type="entry name" value="FAD/NAD-binding_dom"/>
</dbReference>
<comment type="caution">
    <text evidence="9">The sequence shown here is derived from an EMBL/GenBank/DDBJ whole genome shotgun (WGS) entry which is preliminary data.</text>
</comment>
<dbReference type="Gene3D" id="3.50.50.60">
    <property type="entry name" value="FAD/NAD(P)-binding domain"/>
    <property type="match status" value="2"/>
</dbReference>
<dbReference type="Gene3D" id="3.30.110.40">
    <property type="entry name" value="TusA-like domain"/>
    <property type="match status" value="1"/>
</dbReference>
<evidence type="ECO:0000313" key="10">
    <source>
        <dbReference type="Proteomes" id="UP001238163"/>
    </source>
</evidence>
<keyword evidence="6" id="KW-0676">Redox-active center</keyword>
<dbReference type="Pfam" id="PF13686">
    <property type="entry name" value="DrsE_2"/>
    <property type="match status" value="1"/>
</dbReference>
<dbReference type="PROSITE" id="PS50206">
    <property type="entry name" value="RHODANESE_3"/>
    <property type="match status" value="1"/>
</dbReference>
<name>A0AAE3VG96_9BACT</name>
<dbReference type="Pfam" id="PF00581">
    <property type="entry name" value="Rhodanese"/>
    <property type="match status" value="1"/>
</dbReference>
<accession>A0AAE3VG96</accession>
<dbReference type="PANTHER" id="PTHR43429">
    <property type="entry name" value="PYRIDINE NUCLEOTIDE-DISULFIDE OXIDOREDUCTASE DOMAIN-CONTAINING"/>
    <property type="match status" value="1"/>
</dbReference>
<keyword evidence="3" id="KW-0285">Flavoprotein</keyword>
<dbReference type="CDD" id="cd01524">
    <property type="entry name" value="RHOD_Pyr_redox"/>
    <property type="match status" value="1"/>
</dbReference>
<dbReference type="PRINTS" id="PR00368">
    <property type="entry name" value="FADPNR"/>
</dbReference>
<evidence type="ECO:0000256" key="5">
    <source>
        <dbReference type="ARBA" id="ARBA00023002"/>
    </source>
</evidence>
<dbReference type="RefSeq" id="WP_307261335.1">
    <property type="nucleotide sequence ID" value="NZ_JAUSVL010000001.1"/>
</dbReference>
<dbReference type="InterPro" id="IPR036868">
    <property type="entry name" value="TusA-like_sf"/>
</dbReference>
<feature type="compositionally biased region" description="Low complexity" evidence="7">
    <location>
        <begin position="552"/>
        <end position="569"/>
    </location>
</feature>
<evidence type="ECO:0000256" key="4">
    <source>
        <dbReference type="ARBA" id="ARBA00022827"/>
    </source>
</evidence>
<dbReference type="InterPro" id="IPR027396">
    <property type="entry name" value="DsrEFH-like"/>
</dbReference>
<dbReference type="InterPro" id="IPR016156">
    <property type="entry name" value="FAD/NAD-linked_Rdtase_dimer_sf"/>
</dbReference>
<dbReference type="SUPFAM" id="SSF75169">
    <property type="entry name" value="DsrEFH-like"/>
    <property type="match status" value="1"/>
</dbReference>
<evidence type="ECO:0000256" key="7">
    <source>
        <dbReference type="SAM" id="MobiDB-lite"/>
    </source>
</evidence>
<dbReference type="PROSITE" id="PS01148">
    <property type="entry name" value="UPF0033"/>
    <property type="match status" value="1"/>
</dbReference>
<evidence type="ECO:0000256" key="6">
    <source>
        <dbReference type="ARBA" id="ARBA00023284"/>
    </source>
</evidence>
<dbReference type="InterPro" id="IPR032836">
    <property type="entry name" value="DsrE2-like"/>
</dbReference>
<evidence type="ECO:0000256" key="1">
    <source>
        <dbReference type="ARBA" id="ARBA00001974"/>
    </source>
</evidence>
<dbReference type="Proteomes" id="UP001238163">
    <property type="component" value="Unassembled WGS sequence"/>
</dbReference>
<dbReference type="InterPro" id="IPR036873">
    <property type="entry name" value="Rhodanese-like_dom_sf"/>
</dbReference>
<dbReference type="PRINTS" id="PR00411">
    <property type="entry name" value="PNDRDTASEI"/>
</dbReference>
<dbReference type="Gene3D" id="3.40.1260.10">
    <property type="entry name" value="DsrEFH-like"/>
    <property type="match status" value="1"/>
</dbReference>
<evidence type="ECO:0000259" key="8">
    <source>
        <dbReference type="PROSITE" id="PS50206"/>
    </source>
</evidence>
<proteinExistence type="inferred from homology"/>
<evidence type="ECO:0000313" key="9">
    <source>
        <dbReference type="EMBL" id="MDQ0289895.1"/>
    </source>
</evidence>
<dbReference type="SUPFAM" id="SSF55424">
    <property type="entry name" value="FAD/NAD-linked reductases, dimerisation (C-terminal) domain"/>
    <property type="match status" value="1"/>
</dbReference>
<reference evidence="9" key="1">
    <citation type="submission" date="2023-07" db="EMBL/GenBank/DDBJ databases">
        <title>Genomic Encyclopedia of Type Strains, Phase IV (KMG-IV): sequencing the most valuable type-strain genomes for metagenomic binning, comparative biology and taxonomic classification.</title>
        <authorList>
            <person name="Goeker M."/>
        </authorList>
    </citation>
    <scope>NUCLEOTIDE SEQUENCE</scope>
    <source>
        <strain evidence="9">DSM 24202</strain>
    </source>
</reference>
<dbReference type="SUPFAM" id="SSF51905">
    <property type="entry name" value="FAD/NAD(P)-binding domain"/>
    <property type="match status" value="1"/>
</dbReference>
<organism evidence="9 10">
    <name type="scientific">Oligosphaera ethanolica</name>
    <dbReference type="NCBI Taxonomy" id="760260"/>
    <lineage>
        <taxon>Bacteria</taxon>
        <taxon>Pseudomonadati</taxon>
        <taxon>Lentisphaerota</taxon>
        <taxon>Oligosphaeria</taxon>
        <taxon>Oligosphaerales</taxon>
        <taxon>Oligosphaeraceae</taxon>
        <taxon>Oligosphaera</taxon>
    </lineage>
</organism>
<evidence type="ECO:0000256" key="2">
    <source>
        <dbReference type="ARBA" id="ARBA00009130"/>
    </source>
</evidence>
<keyword evidence="5" id="KW-0560">Oxidoreductase</keyword>
<comment type="cofactor">
    <cofactor evidence="1">
        <name>FAD</name>
        <dbReference type="ChEBI" id="CHEBI:57692"/>
    </cofactor>
</comment>
<dbReference type="InterPro" id="IPR050260">
    <property type="entry name" value="FAD-bd_OxRdtase"/>
</dbReference>
<dbReference type="EMBL" id="JAUSVL010000001">
    <property type="protein sequence ID" value="MDQ0289895.1"/>
    <property type="molecule type" value="Genomic_DNA"/>
</dbReference>
<dbReference type="SMART" id="SM00450">
    <property type="entry name" value="RHOD"/>
    <property type="match status" value="1"/>
</dbReference>
<dbReference type="SUPFAM" id="SSF64307">
    <property type="entry name" value="SirA-like"/>
    <property type="match status" value="1"/>
</dbReference>
<dbReference type="Pfam" id="PF02852">
    <property type="entry name" value="Pyr_redox_dim"/>
    <property type="match status" value="1"/>
</dbReference>
<dbReference type="InterPro" id="IPR001763">
    <property type="entry name" value="Rhodanese-like_dom"/>
</dbReference>
<dbReference type="Gene3D" id="3.40.250.10">
    <property type="entry name" value="Rhodanese-like domain"/>
    <property type="match status" value="1"/>
</dbReference>
<evidence type="ECO:0000256" key="3">
    <source>
        <dbReference type="ARBA" id="ARBA00022630"/>
    </source>
</evidence>
<keyword evidence="10" id="KW-1185">Reference proteome</keyword>
<gene>
    <name evidence="9" type="ORF">J3R75_002002</name>
</gene>
<dbReference type="Pfam" id="PF07992">
    <property type="entry name" value="Pyr_redox_2"/>
    <property type="match status" value="1"/>
</dbReference>